<feature type="region of interest" description="Disordered" evidence="1">
    <location>
        <begin position="1"/>
        <end position="53"/>
    </location>
</feature>
<gene>
    <name evidence="2" type="ORF">B0T17DRAFT_529348</name>
</gene>
<accession>A0AA40CA62</accession>
<protein>
    <submittedName>
        <fullName evidence="2">Uncharacterized protein</fullName>
    </submittedName>
</protein>
<evidence type="ECO:0000256" key="1">
    <source>
        <dbReference type="SAM" id="MobiDB-lite"/>
    </source>
</evidence>
<sequence>MAASFRGHQAPPPPPPPPPHENPLTQSCINNPVIACPDSMPSGSQGTHHHHHP</sequence>
<comment type="caution">
    <text evidence="2">The sequence shown here is derived from an EMBL/GenBank/DDBJ whole genome shotgun (WGS) entry which is preliminary data.</text>
</comment>
<dbReference type="Proteomes" id="UP001174934">
    <property type="component" value="Unassembled WGS sequence"/>
</dbReference>
<organism evidence="2 3">
    <name type="scientific">Bombardia bombarda</name>
    <dbReference type="NCBI Taxonomy" id="252184"/>
    <lineage>
        <taxon>Eukaryota</taxon>
        <taxon>Fungi</taxon>
        <taxon>Dikarya</taxon>
        <taxon>Ascomycota</taxon>
        <taxon>Pezizomycotina</taxon>
        <taxon>Sordariomycetes</taxon>
        <taxon>Sordariomycetidae</taxon>
        <taxon>Sordariales</taxon>
        <taxon>Lasiosphaeriaceae</taxon>
        <taxon>Bombardia</taxon>
    </lineage>
</organism>
<reference evidence="2" key="1">
    <citation type="submission" date="2023-06" db="EMBL/GenBank/DDBJ databases">
        <title>Genome-scale phylogeny and comparative genomics of the fungal order Sordariales.</title>
        <authorList>
            <consortium name="Lawrence Berkeley National Laboratory"/>
            <person name="Hensen N."/>
            <person name="Bonometti L."/>
            <person name="Westerberg I."/>
            <person name="Brannstrom I.O."/>
            <person name="Guillou S."/>
            <person name="Cros-Aarteil S."/>
            <person name="Calhoun S."/>
            <person name="Haridas S."/>
            <person name="Kuo A."/>
            <person name="Mondo S."/>
            <person name="Pangilinan J."/>
            <person name="Riley R."/>
            <person name="LaButti K."/>
            <person name="Andreopoulos B."/>
            <person name="Lipzen A."/>
            <person name="Chen C."/>
            <person name="Yanf M."/>
            <person name="Daum C."/>
            <person name="Ng V."/>
            <person name="Clum A."/>
            <person name="Steindorff A."/>
            <person name="Ohm R."/>
            <person name="Martin F."/>
            <person name="Silar P."/>
            <person name="Natvig D."/>
            <person name="Lalanne C."/>
            <person name="Gautier V."/>
            <person name="Ament-velasquez S.L."/>
            <person name="Kruys A."/>
            <person name="Hutchinson M.I."/>
            <person name="Powell A.J."/>
            <person name="Barry K."/>
            <person name="Miller A.N."/>
            <person name="Grigoriev I.V."/>
            <person name="Debuchy R."/>
            <person name="Gladieux P."/>
            <person name="Thoren M.H."/>
            <person name="Johannesson H."/>
        </authorList>
    </citation>
    <scope>NUCLEOTIDE SEQUENCE</scope>
    <source>
        <strain evidence="2">SMH3391-2</strain>
    </source>
</reference>
<dbReference type="EMBL" id="JAULSR010000002">
    <property type="protein sequence ID" value="KAK0630802.1"/>
    <property type="molecule type" value="Genomic_DNA"/>
</dbReference>
<proteinExistence type="predicted"/>
<feature type="compositionally biased region" description="Pro residues" evidence="1">
    <location>
        <begin position="10"/>
        <end position="21"/>
    </location>
</feature>
<evidence type="ECO:0000313" key="3">
    <source>
        <dbReference type="Proteomes" id="UP001174934"/>
    </source>
</evidence>
<evidence type="ECO:0000313" key="2">
    <source>
        <dbReference type="EMBL" id="KAK0630802.1"/>
    </source>
</evidence>
<keyword evidence="3" id="KW-1185">Reference proteome</keyword>
<dbReference type="AlphaFoldDB" id="A0AA40CA62"/>
<name>A0AA40CA62_9PEZI</name>